<evidence type="ECO:0008006" key="3">
    <source>
        <dbReference type="Google" id="ProtNLM"/>
    </source>
</evidence>
<proteinExistence type="predicted"/>
<keyword evidence="2" id="KW-1185">Reference proteome</keyword>
<dbReference type="KEGG" id="tpol:Mal48_19360"/>
<evidence type="ECO:0000313" key="1">
    <source>
        <dbReference type="EMBL" id="QDT32689.1"/>
    </source>
</evidence>
<dbReference type="Proteomes" id="UP000315724">
    <property type="component" value="Chromosome"/>
</dbReference>
<dbReference type="EMBL" id="CP036267">
    <property type="protein sequence ID" value="QDT32689.1"/>
    <property type="molecule type" value="Genomic_DNA"/>
</dbReference>
<reference evidence="1 2" key="1">
    <citation type="submission" date="2019-02" db="EMBL/GenBank/DDBJ databases">
        <title>Deep-cultivation of Planctomycetes and their phenomic and genomic characterization uncovers novel biology.</title>
        <authorList>
            <person name="Wiegand S."/>
            <person name="Jogler M."/>
            <person name="Boedeker C."/>
            <person name="Pinto D."/>
            <person name="Vollmers J."/>
            <person name="Rivas-Marin E."/>
            <person name="Kohn T."/>
            <person name="Peeters S.H."/>
            <person name="Heuer A."/>
            <person name="Rast P."/>
            <person name="Oberbeckmann S."/>
            <person name="Bunk B."/>
            <person name="Jeske O."/>
            <person name="Meyerdierks A."/>
            <person name="Storesund J.E."/>
            <person name="Kallscheuer N."/>
            <person name="Luecker S."/>
            <person name="Lage O.M."/>
            <person name="Pohl T."/>
            <person name="Merkel B.J."/>
            <person name="Hornburger P."/>
            <person name="Mueller R.-W."/>
            <person name="Bruemmer F."/>
            <person name="Labrenz M."/>
            <person name="Spormann A.M."/>
            <person name="Op den Camp H."/>
            <person name="Overmann J."/>
            <person name="Amann R."/>
            <person name="Jetten M.S.M."/>
            <person name="Mascher T."/>
            <person name="Medema M.H."/>
            <person name="Devos D.P."/>
            <person name="Kaster A.-K."/>
            <person name="Ovreas L."/>
            <person name="Rohde M."/>
            <person name="Galperin M.Y."/>
            <person name="Jogler C."/>
        </authorList>
    </citation>
    <scope>NUCLEOTIDE SEQUENCE [LARGE SCALE GENOMIC DNA]</scope>
    <source>
        <strain evidence="1 2">Mal48</strain>
    </source>
</reference>
<organism evidence="1 2">
    <name type="scientific">Thalassoglobus polymorphus</name>
    <dbReference type="NCBI Taxonomy" id="2527994"/>
    <lineage>
        <taxon>Bacteria</taxon>
        <taxon>Pseudomonadati</taxon>
        <taxon>Planctomycetota</taxon>
        <taxon>Planctomycetia</taxon>
        <taxon>Planctomycetales</taxon>
        <taxon>Planctomycetaceae</taxon>
        <taxon>Thalassoglobus</taxon>
    </lineage>
</organism>
<dbReference type="AlphaFoldDB" id="A0A517QM19"/>
<sequence length="584" mass="63505">MLEQSFIPAFTCFGQAIFGIRLKFTFFKEERASSFLFVEFAPSVVTIHGYTPQNRRVNSVTLISTASELTRSLKEPMMSSMRLMILLTSLTLIAQESFSQDADAEQATHAGFAERDITPEIGMERPGGYRKIFHRSLHDPCKVRAAVFDDGTNRVAIVSVDALLVRREMVLAARKRIEEKCGIPAGAILIHATHSHSSGPTGMIYPGEFDHASELVQELAYEKSSAADPKYIVRVENQIVDAVCAANEDQRSTQCSAGKGKAEGVAFNRRFRMTSGLTQTHPRPGNPGIIEPAGPVDPEVGVIGAWDAEGNLTGCIVNFVCHATASPGGISANYIYYVEQVIRGVFGDEVVVVFLAGASGDVTQVENMTKYQRRKAEQSSRFVGGTVGAEAVKVLLREEPGTLTPINFDSTLLKISRRTPRPERVTKSLELVKKQPAEVGATEWAFAKEIVLLDALLEKKPVADVEVQAIQIGPVVLLTDPAEFFCQFGLDIKAGSPFPLTFPVSLANGCVGYVPTEESFGPRGGGYETRLTGYSNLEITAGQKMVDAAVELSKRLKPGKIPTRPLEAEFTAPWTYGAVPPEVD</sequence>
<accession>A0A517QM19</accession>
<gene>
    <name evidence="1" type="ORF">Mal48_19360</name>
</gene>
<evidence type="ECO:0000313" key="2">
    <source>
        <dbReference type="Proteomes" id="UP000315724"/>
    </source>
</evidence>
<name>A0A517QM19_9PLAN</name>
<protein>
    <recommendedName>
        <fullName evidence="3">Ceramidase</fullName>
    </recommendedName>
</protein>